<protein>
    <submittedName>
        <fullName evidence="4">Uncharacterized protein</fullName>
    </submittedName>
</protein>
<evidence type="ECO:0000256" key="3">
    <source>
        <dbReference type="SAM" id="MobiDB-lite"/>
    </source>
</evidence>
<dbReference type="EMBL" id="CAKAEH010001540">
    <property type="protein sequence ID" value="CAG9537392.1"/>
    <property type="molecule type" value="Genomic_DNA"/>
</dbReference>
<evidence type="ECO:0000313" key="5">
    <source>
        <dbReference type="Proteomes" id="UP000746747"/>
    </source>
</evidence>
<dbReference type="Proteomes" id="UP000746747">
    <property type="component" value="Unassembled WGS sequence"/>
</dbReference>
<proteinExistence type="predicted"/>
<keyword evidence="2" id="KW-0677">Repeat</keyword>
<reference evidence="4" key="1">
    <citation type="submission" date="2021-09" db="EMBL/GenBank/DDBJ databases">
        <authorList>
            <consortium name="Pathogen Informatics"/>
        </authorList>
    </citation>
    <scope>NUCLEOTIDE SEQUENCE</scope>
</reference>
<gene>
    <name evidence="4" type="ORF">CJOHNSTONI_LOCUS7210</name>
</gene>
<keyword evidence="1" id="KW-0853">WD repeat</keyword>
<keyword evidence="5" id="KW-1185">Reference proteome</keyword>
<dbReference type="AlphaFoldDB" id="A0A8J2Q5Q4"/>
<accession>A0A8J2Q5Q4</accession>
<dbReference type="PANTHER" id="PTHR14107:SF16">
    <property type="entry name" value="AT02583P"/>
    <property type="match status" value="1"/>
</dbReference>
<evidence type="ECO:0000256" key="1">
    <source>
        <dbReference type="ARBA" id="ARBA00022574"/>
    </source>
</evidence>
<dbReference type="InterPro" id="IPR051362">
    <property type="entry name" value="WD_repeat_creC_regulators"/>
</dbReference>
<feature type="non-terminal residue" evidence="4">
    <location>
        <position position="1"/>
    </location>
</feature>
<dbReference type="PANTHER" id="PTHR14107">
    <property type="entry name" value="WD REPEAT PROTEIN"/>
    <property type="match status" value="1"/>
</dbReference>
<comment type="caution">
    <text evidence="4">The sequence shown here is derived from an EMBL/GenBank/DDBJ whole genome shotgun (WGS) entry which is preliminary data.</text>
</comment>
<evidence type="ECO:0000313" key="4">
    <source>
        <dbReference type="EMBL" id="CAG9537392.1"/>
    </source>
</evidence>
<evidence type="ECO:0000256" key="2">
    <source>
        <dbReference type="ARBA" id="ARBA00022737"/>
    </source>
</evidence>
<organism evidence="4 5">
    <name type="scientific">Cercopithifilaria johnstoni</name>
    <dbReference type="NCBI Taxonomy" id="2874296"/>
    <lineage>
        <taxon>Eukaryota</taxon>
        <taxon>Metazoa</taxon>
        <taxon>Ecdysozoa</taxon>
        <taxon>Nematoda</taxon>
        <taxon>Chromadorea</taxon>
        <taxon>Rhabditida</taxon>
        <taxon>Spirurina</taxon>
        <taxon>Spiruromorpha</taxon>
        <taxon>Filarioidea</taxon>
        <taxon>Onchocercidae</taxon>
        <taxon>Cercopithifilaria</taxon>
    </lineage>
</organism>
<name>A0A8J2Q5Q4_9BILA</name>
<sequence length="146" mass="16213">MDTSSQLAARSALDSSSVQQLNTSKEDLKTHFVTREGVYRQMTLSEYSRPNRVALNQGGNNTGNAPVRVSFLTIHPTASTSQQHQAISNMMLNGSIPTLPNLALDTDVEHNLDENDSPAYSDSDMNISNDRICFNVGRELYVFVYR</sequence>
<dbReference type="InterPro" id="IPR015943">
    <property type="entry name" value="WD40/YVTN_repeat-like_dom_sf"/>
</dbReference>
<dbReference type="OrthoDB" id="3367at2759"/>
<feature type="region of interest" description="Disordered" evidence="3">
    <location>
        <begin position="1"/>
        <end position="22"/>
    </location>
</feature>
<dbReference type="Gene3D" id="2.130.10.10">
    <property type="entry name" value="YVTN repeat-like/Quinoprotein amine dehydrogenase"/>
    <property type="match status" value="1"/>
</dbReference>